<evidence type="ECO:0000259" key="8">
    <source>
        <dbReference type="PROSITE" id="PS50109"/>
    </source>
</evidence>
<comment type="subcellular location">
    <subcellularLocation>
        <location evidence="2">Membrane</location>
    </subcellularLocation>
</comment>
<feature type="transmembrane region" description="Helical" evidence="7">
    <location>
        <begin position="320"/>
        <end position="339"/>
    </location>
</feature>
<feature type="transmembrane region" description="Helical" evidence="7">
    <location>
        <begin position="6"/>
        <end position="27"/>
    </location>
</feature>
<evidence type="ECO:0000256" key="6">
    <source>
        <dbReference type="SAM" id="Coils"/>
    </source>
</evidence>
<dbReference type="PANTHER" id="PTHR45453">
    <property type="entry name" value="PHOSPHATE REGULON SENSOR PROTEIN PHOR"/>
    <property type="match status" value="1"/>
</dbReference>
<dbReference type="Pfam" id="PF00672">
    <property type="entry name" value="HAMP"/>
    <property type="match status" value="1"/>
</dbReference>
<evidence type="ECO:0000256" key="2">
    <source>
        <dbReference type="ARBA" id="ARBA00004370"/>
    </source>
</evidence>
<feature type="domain" description="HAMP" evidence="9">
    <location>
        <begin position="341"/>
        <end position="393"/>
    </location>
</feature>
<dbReference type="SMART" id="SM00388">
    <property type="entry name" value="HisKA"/>
    <property type="match status" value="1"/>
</dbReference>
<keyword evidence="11" id="KW-1185">Reference proteome</keyword>
<feature type="coiled-coil region" evidence="6">
    <location>
        <begin position="385"/>
        <end position="412"/>
    </location>
</feature>
<dbReference type="PROSITE" id="PS50885">
    <property type="entry name" value="HAMP"/>
    <property type="match status" value="1"/>
</dbReference>
<dbReference type="RefSeq" id="WP_216414417.1">
    <property type="nucleotide sequence ID" value="NZ_JAHLQK010000001.1"/>
</dbReference>
<gene>
    <name evidence="10" type="ORF">KQI88_00525</name>
</gene>
<sequence length="647" mass="74948">MKRNSITFKLFIITTIFFILFLMIVVISQSMFFEKFYINHKISKLEKNLEGFAKKYYKEGWDQITITKNISNFINNNNAQIAILDDKAITRHIPLFNLIIETEDKNEVMVPLNNMILMETIQKLNLSIGDPIVIKGVYSNNEHNIIYPSSIQGKGNSLEVLDSVGLNIKENLVIDTPGVTGISEREILSENNSIQVLKKTPTSFAVNISNLRQEMIRIDMREIKGNIVELNFPTQKDFIMSYREDMFWSAMDNWFWISKSDDFAIENEEIISYKYKSPMNGIDNIVMIKPIFDKGELKEMVFAMSSLQPVGEAIGVMKDYYIYGFLVAILIIIILSYIYSKLIANPLIKINNTAIKMAELDFSVECNVKSNDEIGNLANSINILASNLNKNMKTLQDTNEKLRVEIEKERTLERMRKEFVSSASHELKTPLGIMRGFTEGLKDEVAIEKKDYYIDVILEEIEKMDTLVLDMLDLSKLESKAYLLAEENFYIDSLMQLVKNRFIQQLKEKDIKVNYMYSAEEIMVRADKKRIEQVITNIISNAIRHTKLEGFINIGIRKYNEDKIYITVENEGDRIQEDKLNHIWDRFYRVEESRDREFGGTGLGLSIVKNILELHNSDYGVKNTENGVMLYFTLRLAVEKNYMKADL</sequence>
<proteinExistence type="predicted"/>
<accession>A0ABS6FY33</accession>
<keyword evidence="4" id="KW-0808">Transferase</keyword>
<dbReference type="InterPro" id="IPR003594">
    <property type="entry name" value="HATPase_dom"/>
</dbReference>
<comment type="catalytic activity">
    <reaction evidence="1">
        <text>ATP + protein L-histidine = ADP + protein N-phospho-L-histidine.</text>
        <dbReference type="EC" id="2.7.13.3"/>
    </reaction>
</comment>
<keyword evidence="6" id="KW-0175">Coiled coil</keyword>
<dbReference type="InterPro" id="IPR003661">
    <property type="entry name" value="HisK_dim/P_dom"/>
</dbReference>
<keyword evidence="7" id="KW-0812">Transmembrane</keyword>
<dbReference type="PANTHER" id="PTHR45453:SF3">
    <property type="entry name" value="HISTIDINE KINASE"/>
    <property type="match status" value="1"/>
</dbReference>
<dbReference type="SMART" id="SM00387">
    <property type="entry name" value="HATPase_c"/>
    <property type="match status" value="1"/>
</dbReference>
<evidence type="ECO:0000256" key="3">
    <source>
        <dbReference type="ARBA" id="ARBA00012438"/>
    </source>
</evidence>
<dbReference type="CDD" id="cd00082">
    <property type="entry name" value="HisKA"/>
    <property type="match status" value="1"/>
</dbReference>
<evidence type="ECO:0000313" key="11">
    <source>
        <dbReference type="Proteomes" id="UP000779508"/>
    </source>
</evidence>
<dbReference type="Proteomes" id="UP000779508">
    <property type="component" value="Unassembled WGS sequence"/>
</dbReference>
<protein>
    <recommendedName>
        <fullName evidence="3">histidine kinase</fullName>
        <ecNumber evidence="3">2.7.13.3</ecNumber>
    </recommendedName>
</protein>
<dbReference type="GO" id="GO:0016301">
    <property type="term" value="F:kinase activity"/>
    <property type="evidence" value="ECO:0007669"/>
    <property type="project" value="UniProtKB-KW"/>
</dbReference>
<dbReference type="InterPro" id="IPR003660">
    <property type="entry name" value="HAMP_dom"/>
</dbReference>
<reference evidence="10 11" key="1">
    <citation type="submission" date="2021-06" db="EMBL/GenBank/DDBJ databases">
        <authorList>
            <person name="Sun Q."/>
            <person name="Li D."/>
        </authorList>
    </citation>
    <scope>NUCLEOTIDE SEQUENCE [LARGE SCALE GENOMIC DNA]</scope>
    <source>
        <strain evidence="10 11">MSJ-5</strain>
    </source>
</reference>
<evidence type="ECO:0000256" key="1">
    <source>
        <dbReference type="ARBA" id="ARBA00000085"/>
    </source>
</evidence>
<dbReference type="EC" id="2.7.13.3" evidence="3"/>
<name>A0ABS6FY33_9FIRM</name>
<comment type="caution">
    <text evidence="10">The sequence shown here is derived from an EMBL/GenBank/DDBJ whole genome shotgun (WGS) entry which is preliminary data.</text>
</comment>
<dbReference type="PROSITE" id="PS50109">
    <property type="entry name" value="HIS_KIN"/>
    <property type="match status" value="1"/>
</dbReference>
<evidence type="ECO:0000256" key="5">
    <source>
        <dbReference type="ARBA" id="ARBA00022777"/>
    </source>
</evidence>
<feature type="domain" description="Histidine kinase" evidence="8">
    <location>
        <begin position="422"/>
        <end position="638"/>
    </location>
</feature>
<dbReference type="EMBL" id="JAHLQK010000001">
    <property type="protein sequence ID" value="MBU5674899.1"/>
    <property type="molecule type" value="Genomic_DNA"/>
</dbReference>
<keyword evidence="5 10" id="KW-0418">Kinase</keyword>
<dbReference type="Pfam" id="PF00512">
    <property type="entry name" value="HisKA"/>
    <property type="match status" value="1"/>
</dbReference>
<dbReference type="InterPro" id="IPR050351">
    <property type="entry name" value="BphY/WalK/GraS-like"/>
</dbReference>
<dbReference type="SMART" id="SM00304">
    <property type="entry name" value="HAMP"/>
    <property type="match status" value="1"/>
</dbReference>
<dbReference type="InterPro" id="IPR005467">
    <property type="entry name" value="His_kinase_dom"/>
</dbReference>
<keyword evidence="7" id="KW-0472">Membrane</keyword>
<dbReference type="CDD" id="cd06225">
    <property type="entry name" value="HAMP"/>
    <property type="match status" value="1"/>
</dbReference>
<dbReference type="Pfam" id="PF02518">
    <property type="entry name" value="HATPase_c"/>
    <property type="match status" value="1"/>
</dbReference>
<organism evidence="10 11">
    <name type="scientific">Alkaliphilus flagellatus</name>
    <dbReference type="NCBI Taxonomy" id="2841507"/>
    <lineage>
        <taxon>Bacteria</taxon>
        <taxon>Bacillati</taxon>
        <taxon>Bacillota</taxon>
        <taxon>Clostridia</taxon>
        <taxon>Peptostreptococcales</taxon>
        <taxon>Natronincolaceae</taxon>
        <taxon>Alkaliphilus</taxon>
    </lineage>
</organism>
<evidence type="ECO:0000259" key="9">
    <source>
        <dbReference type="PROSITE" id="PS50885"/>
    </source>
</evidence>
<keyword evidence="7" id="KW-1133">Transmembrane helix</keyword>
<evidence type="ECO:0000256" key="4">
    <source>
        <dbReference type="ARBA" id="ARBA00022679"/>
    </source>
</evidence>
<evidence type="ECO:0000256" key="7">
    <source>
        <dbReference type="SAM" id="Phobius"/>
    </source>
</evidence>
<evidence type="ECO:0000313" key="10">
    <source>
        <dbReference type="EMBL" id="MBU5674899.1"/>
    </source>
</evidence>